<dbReference type="GO" id="GO:0003677">
    <property type="term" value="F:DNA binding"/>
    <property type="evidence" value="ECO:0007669"/>
    <property type="project" value="UniProtKB-KW"/>
</dbReference>
<dbReference type="AlphaFoldDB" id="A0A1B6M6Z7"/>
<evidence type="ECO:0000259" key="6">
    <source>
        <dbReference type="PROSITE" id="PS51253"/>
    </source>
</evidence>
<evidence type="ECO:0000256" key="3">
    <source>
        <dbReference type="ARBA" id="ARBA00023125"/>
    </source>
</evidence>
<dbReference type="SMART" id="SM00674">
    <property type="entry name" value="CENPB"/>
    <property type="match status" value="1"/>
</dbReference>
<feature type="compositionally biased region" description="Basic and acidic residues" evidence="5">
    <location>
        <begin position="461"/>
        <end position="471"/>
    </location>
</feature>
<dbReference type="PROSITE" id="PS51253">
    <property type="entry name" value="HTH_CENPB"/>
    <property type="match status" value="1"/>
</dbReference>
<dbReference type="SUPFAM" id="SSF46689">
    <property type="entry name" value="Homeodomain-like"/>
    <property type="match status" value="2"/>
</dbReference>
<comment type="similarity">
    <text evidence="2">Belongs to the tigger transposable element derived protein family.</text>
</comment>
<dbReference type="InterPro" id="IPR006600">
    <property type="entry name" value="HTH_CenpB_DNA-bd_dom"/>
</dbReference>
<dbReference type="Pfam" id="PF03221">
    <property type="entry name" value="HTH_Tnp_Tc5"/>
    <property type="match status" value="1"/>
</dbReference>
<dbReference type="InterPro" id="IPR004875">
    <property type="entry name" value="DDE_SF_endonuclease_dom"/>
</dbReference>
<name>A0A1B6M6Z7_9HEMI</name>
<evidence type="ECO:0000256" key="1">
    <source>
        <dbReference type="ARBA" id="ARBA00004123"/>
    </source>
</evidence>
<evidence type="ECO:0000256" key="4">
    <source>
        <dbReference type="ARBA" id="ARBA00023242"/>
    </source>
</evidence>
<dbReference type="InterPro" id="IPR050863">
    <property type="entry name" value="CenT-Element_Derived"/>
</dbReference>
<proteinExistence type="inferred from homology"/>
<protein>
    <recommendedName>
        <fullName evidence="6">HTH CENPB-type domain-containing protein</fullName>
    </recommendedName>
</protein>
<evidence type="ECO:0000256" key="5">
    <source>
        <dbReference type="SAM" id="MobiDB-lite"/>
    </source>
</evidence>
<dbReference type="Gene3D" id="3.30.420.10">
    <property type="entry name" value="Ribonuclease H-like superfamily/Ribonuclease H"/>
    <property type="match status" value="1"/>
</dbReference>
<dbReference type="PANTHER" id="PTHR19303:SF16">
    <property type="entry name" value="JERKY PROTEIN HOMOLOG-LIKE"/>
    <property type="match status" value="1"/>
</dbReference>
<dbReference type="Gene3D" id="1.10.10.60">
    <property type="entry name" value="Homeodomain-like"/>
    <property type="match status" value="1"/>
</dbReference>
<dbReference type="Pfam" id="PF03184">
    <property type="entry name" value="DDE_1"/>
    <property type="match status" value="1"/>
</dbReference>
<dbReference type="Pfam" id="PF04218">
    <property type="entry name" value="CENP-B_N"/>
    <property type="match status" value="1"/>
</dbReference>
<dbReference type="EMBL" id="GEBQ01008289">
    <property type="protein sequence ID" value="JAT31688.1"/>
    <property type="molecule type" value="Transcribed_RNA"/>
</dbReference>
<dbReference type="InterPro" id="IPR036397">
    <property type="entry name" value="RNaseH_sf"/>
</dbReference>
<gene>
    <name evidence="7" type="ORF">g.43446</name>
</gene>
<keyword evidence="4" id="KW-0539">Nucleus</keyword>
<evidence type="ECO:0000313" key="7">
    <source>
        <dbReference type="EMBL" id="JAT31688.1"/>
    </source>
</evidence>
<dbReference type="InterPro" id="IPR007889">
    <property type="entry name" value="HTH_Psq"/>
</dbReference>
<dbReference type="GO" id="GO:0005634">
    <property type="term" value="C:nucleus"/>
    <property type="evidence" value="ECO:0007669"/>
    <property type="project" value="UniProtKB-SubCell"/>
</dbReference>
<feature type="domain" description="HTH CENPB-type" evidence="6">
    <location>
        <begin position="71"/>
        <end position="143"/>
    </location>
</feature>
<dbReference type="PANTHER" id="PTHR19303">
    <property type="entry name" value="TRANSPOSON"/>
    <property type="match status" value="1"/>
</dbReference>
<dbReference type="InterPro" id="IPR009057">
    <property type="entry name" value="Homeodomain-like_sf"/>
</dbReference>
<dbReference type="Gene3D" id="1.10.10.10">
    <property type="entry name" value="Winged helix-like DNA-binding domain superfamily/Winged helix DNA-binding domain"/>
    <property type="match status" value="1"/>
</dbReference>
<accession>A0A1B6M6Z7</accession>
<evidence type="ECO:0000256" key="2">
    <source>
        <dbReference type="ARBA" id="ARBA00010881"/>
    </source>
</evidence>
<organism evidence="7">
    <name type="scientific">Graphocephala atropunctata</name>
    <dbReference type="NCBI Taxonomy" id="36148"/>
    <lineage>
        <taxon>Eukaryota</taxon>
        <taxon>Metazoa</taxon>
        <taxon>Ecdysozoa</taxon>
        <taxon>Arthropoda</taxon>
        <taxon>Hexapoda</taxon>
        <taxon>Insecta</taxon>
        <taxon>Pterygota</taxon>
        <taxon>Neoptera</taxon>
        <taxon>Paraneoptera</taxon>
        <taxon>Hemiptera</taxon>
        <taxon>Auchenorrhyncha</taxon>
        <taxon>Membracoidea</taxon>
        <taxon>Cicadellidae</taxon>
        <taxon>Cicadellinae</taxon>
        <taxon>Cicadellini</taxon>
        <taxon>Graphocephala</taxon>
    </lineage>
</organism>
<comment type="subcellular location">
    <subcellularLocation>
        <location evidence="1">Nucleus</location>
    </subcellularLocation>
</comment>
<reference evidence="7" key="1">
    <citation type="submission" date="2015-11" db="EMBL/GenBank/DDBJ databases">
        <title>De novo transcriptome assembly of four potential Pierce s Disease insect vectors from Arizona vineyards.</title>
        <authorList>
            <person name="Tassone E.E."/>
        </authorList>
    </citation>
    <scope>NUCLEOTIDE SEQUENCE</scope>
</reference>
<sequence>MASTSAQKRKHNTLSLEQKLEIIDKLKNGETGASLARKYDVGKSTITDIKNRQDAIIQFAAKQDSTEGPNKRKTLKNANNMVLEDALYLWFTQKRSLGEPISGPLLCEKALDFNKKLNGPIDFKASSGWLKNFKLRHGIRQLDIQGESLSGDAMAAQSFVKKFERLICDEKYSRDDVYNADETGINWRSLPRKSHASRNEKRAPGYKVSKDRVTAMVCANASGTHALPLLLIGKSKKPHCFKNVACLPVTYTNQKSSWMTADIFNAWYKNTFIPEVKKYRELKGKTGKVLLLIDNAPTHPDTDQLNNVDEDFNVMFLPPNVTALLQPMDQGVISKTKRVYRKEVLCRLLLADEDEESVIKFTKKLNLKDCCYMLVDSFNQLTENNLKNAWNKLWPKPVEDGNNMEPIDEQNVEEEIVNLCQAIPGFEECDISDATEWINSDSNEQGYQLYNKDEILHVVTEENEEGDRSDSSGDELSEESGPTHEDAFNALELAMKWYEKQSECSLPQLMALKKLRNLAAEKRTSTLKQKKICDFFSKDN</sequence>
<feature type="region of interest" description="Disordered" evidence="5">
    <location>
        <begin position="461"/>
        <end position="483"/>
    </location>
</feature>
<dbReference type="InterPro" id="IPR036388">
    <property type="entry name" value="WH-like_DNA-bd_sf"/>
</dbReference>
<keyword evidence="3" id="KW-0238">DNA-binding</keyword>